<accession>A0A811NE53</accession>
<keyword evidence="4" id="KW-1185">Reference proteome</keyword>
<keyword evidence="2" id="KW-0732">Signal</keyword>
<sequence>MRYPKDKKAAFLLLASCNGVLLFHTSCDQGFKSSAISDYTYLLCNPMTRQWAEFPRLPPAPKFVFDYIDEYAFYYHEPSGGYRLLLRRQRSSWFILSTGLRRAREVDLHADLPETMGITNLLRTTPVALEGRLHWPPRQAAGAPADAAGETSTSTTKMAVFEFDTLSETFHLMAGQMTATADQTKVFDMEGRLVAADFGDEEHVQWRTQRILGPPHVDLWFLEDYNAGRSHAVAHRCPKAGAGGALPKDEDGEDGQLRGGVGPQRRRVAASVQGEPGAAPELSPLPPIPEPADDIIDEYAFYYHEPSGEYRLLLRRSWFILSTGATEPREVDLRARLPQTMGITTLLRTTPVALEGRLHRPPRQAAGAPAAAAAGESETGTSTTKMAVFDTLSETFHLMAGPPTATADQTKVFDMEGRLVAADFGDEEHVDLWFLEDYNASKWERRHRAPTPWHTGTVGIPELEGRRPKSVAAAGDDKEGIIMLGNHLGLLVYNLRTRTARTVDSVAASEHSIVVSRHVFRESLKQHPSFTARSAAELGVNIFWY</sequence>
<feature type="region of interest" description="Disordered" evidence="1">
    <location>
        <begin position="271"/>
        <end position="290"/>
    </location>
</feature>
<feature type="region of interest" description="Disordered" evidence="1">
    <location>
        <begin position="241"/>
        <end position="264"/>
    </location>
</feature>
<dbReference type="AlphaFoldDB" id="A0A811NE53"/>
<dbReference type="PANTHER" id="PTHR31672:SF2">
    <property type="entry name" value="F-BOX DOMAIN-CONTAINING PROTEIN"/>
    <property type="match status" value="1"/>
</dbReference>
<dbReference type="EMBL" id="CAJGYO010000004">
    <property type="protein sequence ID" value="CAD6222695.1"/>
    <property type="molecule type" value="Genomic_DNA"/>
</dbReference>
<proteinExistence type="predicted"/>
<feature type="compositionally biased region" description="Low complexity" evidence="1">
    <location>
        <begin position="365"/>
        <end position="383"/>
    </location>
</feature>
<dbReference type="InterPro" id="IPR050796">
    <property type="entry name" value="SCF_F-box_component"/>
</dbReference>
<organism evidence="3 4">
    <name type="scientific">Miscanthus lutarioriparius</name>
    <dbReference type="NCBI Taxonomy" id="422564"/>
    <lineage>
        <taxon>Eukaryota</taxon>
        <taxon>Viridiplantae</taxon>
        <taxon>Streptophyta</taxon>
        <taxon>Embryophyta</taxon>
        <taxon>Tracheophyta</taxon>
        <taxon>Spermatophyta</taxon>
        <taxon>Magnoliopsida</taxon>
        <taxon>Liliopsida</taxon>
        <taxon>Poales</taxon>
        <taxon>Poaceae</taxon>
        <taxon>PACMAD clade</taxon>
        <taxon>Panicoideae</taxon>
        <taxon>Andropogonodae</taxon>
        <taxon>Andropogoneae</taxon>
        <taxon>Saccharinae</taxon>
        <taxon>Miscanthus</taxon>
    </lineage>
</organism>
<evidence type="ECO:0000256" key="1">
    <source>
        <dbReference type="SAM" id="MobiDB-lite"/>
    </source>
</evidence>
<gene>
    <name evidence="3" type="ORF">NCGR_LOCUS15226</name>
</gene>
<comment type="caution">
    <text evidence="3">The sequence shown here is derived from an EMBL/GenBank/DDBJ whole genome shotgun (WGS) entry which is preliminary data.</text>
</comment>
<protein>
    <recommendedName>
        <fullName evidence="5">F-box associated domain-containing protein</fullName>
    </recommendedName>
</protein>
<feature type="signal peptide" evidence="2">
    <location>
        <begin position="1"/>
        <end position="22"/>
    </location>
</feature>
<dbReference type="Proteomes" id="UP000604825">
    <property type="component" value="Unassembled WGS sequence"/>
</dbReference>
<dbReference type="PANTHER" id="PTHR31672">
    <property type="entry name" value="BNACNNG10540D PROTEIN"/>
    <property type="match status" value="1"/>
</dbReference>
<evidence type="ECO:0008006" key="5">
    <source>
        <dbReference type="Google" id="ProtNLM"/>
    </source>
</evidence>
<reference evidence="3" key="1">
    <citation type="submission" date="2020-10" db="EMBL/GenBank/DDBJ databases">
        <authorList>
            <person name="Han B."/>
            <person name="Lu T."/>
            <person name="Zhao Q."/>
            <person name="Huang X."/>
            <person name="Zhao Y."/>
        </authorList>
    </citation>
    <scope>NUCLEOTIDE SEQUENCE</scope>
</reference>
<dbReference type="OrthoDB" id="696628at2759"/>
<evidence type="ECO:0000256" key="2">
    <source>
        <dbReference type="SAM" id="SignalP"/>
    </source>
</evidence>
<feature type="chain" id="PRO_5032533715" description="F-box associated domain-containing protein" evidence="2">
    <location>
        <begin position="23"/>
        <end position="545"/>
    </location>
</feature>
<evidence type="ECO:0000313" key="3">
    <source>
        <dbReference type="EMBL" id="CAD6222695.1"/>
    </source>
</evidence>
<name>A0A811NE53_9POAL</name>
<feature type="region of interest" description="Disordered" evidence="1">
    <location>
        <begin position="358"/>
        <end position="383"/>
    </location>
</feature>
<evidence type="ECO:0000313" key="4">
    <source>
        <dbReference type="Proteomes" id="UP000604825"/>
    </source>
</evidence>